<dbReference type="RefSeq" id="WP_089050781.1">
    <property type="nucleotide sequence ID" value="NZ_FXTV01000013.1"/>
</dbReference>
<evidence type="ECO:0000313" key="2">
    <source>
        <dbReference type="EMBL" id="OXA88361.1"/>
    </source>
</evidence>
<organism evidence="2 3">
    <name type="scientific">Flavobacterium hercynium</name>
    <dbReference type="NCBI Taxonomy" id="387094"/>
    <lineage>
        <taxon>Bacteria</taxon>
        <taxon>Pseudomonadati</taxon>
        <taxon>Bacteroidota</taxon>
        <taxon>Flavobacteriia</taxon>
        <taxon>Flavobacteriales</taxon>
        <taxon>Flavobacteriaceae</taxon>
        <taxon>Flavobacterium</taxon>
    </lineage>
</organism>
<dbReference type="EMBL" id="MUGW01000032">
    <property type="protein sequence ID" value="OXA88361.1"/>
    <property type="molecule type" value="Genomic_DNA"/>
</dbReference>
<sequence length="127" mass="14076">MKKYILFLFLISISAYSQGNKFTGTWSSENCKDCSKKYILTMNIAQSNSKIFGTAEIVSEDKELSSGVMEVSGYVHGMGEKAEIKLKTKNGLSTNAVLITNEDSIQFNKRMGADLVPSEVILTKLYD</sequence>
<name>A0A226H3W8_9FLAO</name>
<accession>A0A226H3W8</accession>
<evidence type="ECO:0000256" key="1">
    <source>
        <dbReference type="SAM" id="SignalP"/>
    </source>
</evidence>
<evidence type="ECO:0000313" key="3">
    <source>
        <dbReference type="Proteomes" id="UP000198345"/>
    </source>
</evidence>
<dbReference type="AlphaFoldDB" id="A0A226H3W8"/>
<keyword evidence="3" id="KW-1185">Reference proteome</keyword>
<comment type="caution">
    <text evidence="2">The sequence shown here is derived from an EMBL/GenBank/DDBJ whole genome shotgun (WGS) entry which is preliminary data.</text>
</comment>
<protein>
    <submittedName>
        <fullName evidence="2">Uncharacterized protein</fullName>
    </submittedName>
</protein>
<dbReference type="Proteomes" id="UP000198345">
    <property type="component" value="Unassembled WGS sequence"/>
</dbReference>
<dbReference type="OrthoDB" id="1374296at2"/>
<reference evidence="2 3" key="1">
    <citation type="submission" date="2016-11" db="EMBL/GenBank/DDBJ databases">
        <title>Whole genomes of Flavobacteriaceae.</title>
        <authorList>
            <person name="Stine C."/>
            <person name="Li C."/>
            <person name="Tadesse D."/>
        </authorList>
    </citation>
    <scope>NUCLEOTIDE SEQUENCE [LARGE SCALE GENOMIC DNA]</scope>
    <source>
        <strain evidence="2 3">DSM 18292</strain>
    </source>
</reference>
<gene>
    <name evidence="2" type="ORF">B0A66_15595</name>
</gene>
<proteinExistence type="predicted"/>
<keyword evidence="1" id="KW-0732">Signal</keyword>
<feature type="chain" id="PRO_5012511126" evidence="1">
    <location>
        <begin position="18"/>
        <end position="127"/>
    </location>
</feature>
<feature type="signal peptide" evidence="1">
    <location>
        <begin position="1"/>
        <end position="17"/>
    </location>
</feature>